<evidence type="ECO:0000313" key="3">
    <source>
        <dbReference type="EMBL" id="OMI37578.1"/>
    </source>
</evidence>
<keyword evidence="4" id="KW-1185">Reference proteome</keyword>
<dbReference type="Gene3D" id="3.40.50.2000">
    <property type="entry name" value="Glycogen Phosphorylase B"/>
    <property type="match status" value="1"/>
</dbReference>
<dbReference type="STRING" id="67365.GCA_001704635_01326"/>
<dbReference type="InterPro" id="IPR050426">
    <property type="entry name" value="Glycosyltransferase_28"/>
</dbReference>
<gene>
    <name evidence="3" type="ORF">SPAR_20745</name>
</gene>
<evidence type="ECO:0000256" key="1">
    <source>
        <dbReference type="ARBA" id="ARBA00022679"/>
    </source>
</evidence>
<dbReference type="Pfam" id="PF03033">
    <property type="entry name" value="Glyco_transf_28"/>
    <property type="match status" value="1"/>
</dbReference>
<comment type="caution">
    <text evidence="3">The sequence shown here is derived from an EMBL/GenBank/DDBJ whole genome shotgun (WGS) entry which is preliminary data.</text>
</comment>
<protein>
    <submittedName>
        <fullName evidence="3">Glycosyl transferase family protein</fullName>
    </submittedName>
</protein>
<dbReference type="PANTHER" id="PTHR48050">
    <property type="entry name" value="STEROL 3-BETA-GLUCOSYLTRANSFERASE"/>
    <property type="match status" value="1"/>
</dbReference>
<dbReference type="Proteomes" id="UP000186168">
    <property type="component" value="Unassembled WGS sequence"/>
</dbReference>
<proteinExistence type="predicted"/>
<dbReference type="GO" id="GO:1901137">
    <property type="term" value="P:carbohydrate derivative biosynthetic process"/>
    <property type="evidence" value="ECO:0007669"/>
    <property type="project" value="UniProtKB-ARBA"/>
</dbReference>
<accession>A0A1R1SH60</accession>
<name>A0A1R1SH60_9ACTN</name>
<evidence type="ECO:0000313" key="4">
    <source>
        <dbReference type="Proteomes" id="UP000186168"/>
    </source>
</evidence>
<dbReference type="InterPro" id="IPR004276">
    <property type="entry name" value="GlycoTrans_28_N"/>
</dbReference>
<reference evidence="3 4" key="1">
    <citation type="submission" date="2013-05" db="EMBL/GenBank/DDBJ databases">
        <title>Genome sequence of Streptomyces sparsogenes DSM 40356.</title>
        <authorList>
            <person name="Coyne S."/>
            <person name="Seebeck F.P."/>
        </authorList>
    </citation>
    <scope>NUCLEOTIDE SEQUENCE [LARGE SCALE GENOMIC DNA]</scope>
    <source>
        <strain evidence="3 4">DSM 40356</strain>
    </source>
</reference>
<dbReference type="SUPFAM" id="SSF53756">
    <property type="entry name" value="UDP-Glycosyltransferase/glycogen phosphorylase"/>
    <property type="match status" value="1"/>
</dbReference>
<dbReference type="GO" id="GO:0005975">
    <property type="term" value="P:carbohydrate metabolic process"/>
    <property type="evidence" value="ECO:0007669"/>
    <property type="project" value="InterPro"/>
</dbReference>
<dbReference type="GO" id="GO:0016758">
    <property type="term" value="F:hexosyltransferase activity"/>
    <property type="evidence" value="ECO:0007669"/>
    <property type="project" value="InterPro"/>
</dbReference>
<feature type="non-terminal residue" evidence="3">
    <location>
        <position position="90"/>
    </location>
</feature>
<evidence type="ECO:0000259" key="2">
    <source>
        <dbReference type="Pfam" id="PF03033"/>
    </source>
</evidence>
<dbReference type="AlphaFoldDB" id="A0A1R1SH60"/>
<dbReference type="RefSeq" id="WP_143615450.1">
    <property type="nucleotide sequence ID" value="NZ_ASQP01000287.1"/>
</dbReference>
<keyword evidence="1 3" id="KW-0808">Transferase</keyword>
<sequence>MRVLIVTAGSRGDVAPFTGLGRRLLDAGHEVAVAAHPPFAGLVAGCGLDHRPLPGDPRELIRARAGAASPEEAREVTRAFLERLADGVVA</sequence>
<dbReference type="EMBL" id="ASQP01000287">
    <property type="protein sequence ID" value="OMI37578.1"/>
    <property type="molecule type" value="Genomic_DNA"/>
</dbReference>
<organism evidence="3 4">
    <name type="scientific">Streptomyces sparsogenes DSM 40356</name>
    <dbReference type="NCBI Taxonomy" id="1331668"/>
    <lineage>
        <taxon>Bacteria</taxon>
        <taxon>Bacillati</taxon>
        <taxon>Actinomycetota</taxon>
        <taxon>Actinomycetes</taxon>
        <taxon>Kitasatosporales</taxon>
        <taxon>Streptomycetaceae</taxon>
        <taxon>Streptomyces</taxon>
    </lineage>
</organism>
<feature type="domain" description="Glycosyltransferase family 28 N-terminal" evidence="2">
    <location>
        <begin position="3"/>
        <end position="65"/>
    </location>
</feature>
<dbReference type="PANTHER" id="PTHR48050:SF13">
    <property type="entry name" value="STEROL 3-BETA-GLUCOSYLTRANSFERASE UGT80A2"/>
    <property type="match status" value="1"/>
</dbReference>